<gene>
    <name evidence="2" type="ORF">GCM10023315_06500</name>
</gene>
<dbReference type="RefSeq" id="WP_345164498.1">
    <property type="nucleotide sequence ID" value="NZ_BAABJK010000004.1"/>
</dbReference>
<reference evidence="3" key="1">
    <citation type="journal article" date="2019" name="Int. J. Syst. Evol. Microbiol.">
        <title>The Global Catalogue of Microorganisms (GCM) 10K type strain sequencing project: providing services to taxonomists for standard genome sequencing and annotation.</title>
        <authorList>
            <consortium name="The Broad Institute Genomics Platform"/>
            <consortium name="The Broad Institute Genome Sequencing Center for Infectious Disease"/>
            <person name="Wu L."/>
            <person name="Ma J."/>
        </authorList>
    </citation>
    <scope>NUCLEOTIDE SEQUENCE [LARGE SCALE GENOMIC DNA]</scope>
    <source>
        <strain evidence="3">JCM 18287</strain>
    </source>
</reference>
<keyword evidence="1" id="KW-1133">Transmembrane helix</keyword>
<evidence type="ECO:0000256" key="1">
    <source>
        <dbReference type="SAM" id="Phobius"/>
    </source>
</evidence>
<keyword evidence="3" id="KW-1185">Reference proteome</keyword>
<name>A0ABP9H380_9FLAO</name>
<dbReference type="EMBL" id="BAABJK010000004">
    <property type="protein sequence ID" value="GAA4961179.1"/>
    <property type="molecule type" value="Genomic_DNA"/>
</dbReference>
<dbReference type="Proteomes" id="UP001501692">
    <property type="component" value="Unassembled WGS sequence"/>
</dbReference>
<feature type="transmembrane region" description="Helical" evidence="1">
    <location>
        <begin position="63"/>
        <end position="85"/>
    </location>
</feature>
<sequence>MLGIILILFIGKYYYELAQDYYKHRWLYGILGIAVYYVGTAVGGFILGVASELFELNLDWENTFTLSLMVLPFGILFSVIIYLLIKRQWQKTIPIAKDEIKDIGNIDKKN</sequence>
<evidence type="ECO:0000313" key="2">
    <source>
        <dbReference type="EMBL" id="GAA4961179.1"/>
    </source>
</evidence>
<comment type="caution">
    <text evidence="2">The sequence shown here is derived from an EMBL/GenBank/DDBJ whole genome shotgun (WGS) entry which is preliminary data.</text>
</comment>
<accession>A0ABP9H380</accession>
<evidence type="ECO:0008006" key="4">
    <source>
        <dbReference type="Google" id="ProtNLM"/>
    </source>
</evidence>
<keyword evidence="1" id="KW-0472">Membrane</keyword>
<organism evidence="2 3">
    <name type="scientific">Algibacter aquimarinus</name>
    <dbReference type="NCBI Taxonomy" id="1136748"/>
    <lineage>
        <taxon>Bacteria</taxon>
        <taxon>Pseudomonadati</taxon>
        <taxon>Bacteroidota</taxon>
        <taxon>Flavobacteriia</taxon>
        <taxon>Flavobacteriales</taxon>
        <taxon>Flavobacteriaceae</taxon>
        <taxon>Algibacter</taxon>
    </lineage>
</organism>
<proteinExistence type="predicted"/>
<feature type="transmembrane region" description="Helical" evidence="1">
    <location>
        <begin position="26"/>
        <end position="51"/>
    </location>
</feature>
<keyword evidence="1" id="KW-0812">Transmembrane</keyword>
<protein>
    <recommendedName>
        <fullName evidence="4">MFS transporter</fullName>
    </recommendedName>
</protein>
<evidence type="ECO:0000313" key="3">
    <source>
        <dbReference type="Proteomes" id="UP001501692"/>
    </source>
</evidence>